<comment type="caution">
    <text evidence="7">The sequence shown here is derived from an EMBL/GenBank/DDBJ whole genome shotgun (WGS) entry which is preliminary data.</text>
</comment>
<keyword evidence="5" id="KW-0539">Nucleus</keyword>
<comment type="subcellular location">
    <subcellularLocation>
        <location evidence="2">Chromosome</location>
        <location evidence="2">Centromere</location>
    </subcellularLocation>
    <subcellularLocation>
        <location evidence="1">Nucleus</location>
    </subcellularLocation>
</comment>
<evidence type="ECO:0000256" key="1">
    <source>
        <dbReference type="ARBA" id="ARBA00004123"/>
    </source>
</evidence>
<evidence type="ECO:0000256" key="6">
    <source>
        <dbReference type="ARBA" id="ARBA00023328"/>
    </source>
</evidence>
<dbReference type="RefSeq" id="XP_043166332.1">
    <property type="nucleotide sequence ID" value="XM_043310397.1"/>
</dbReference>
<keyword evidence="8" id="KW-1185">Reference proteome</keyword>
<accession>A0A8J2MZI0</accession>
<dbReference type="CDD" id="cd22647">
    <property type="entry name" value="CTF3_NTD_HEAT"/>
    <property type="match status" value="1"/>
</dbReference>
<dbReference type="GO" id="GO:0005634">
    <property type="term" value="C:nucleus"/>
    <property type="evidence" value="ECO:0007669"/>
    <property type="project" value="UniProtKB-SubCell"/>
</dbReference>
<evidence type="ECO:0000256" key="2">
    <source>
        <dbReference type="ARBA" id="ARBA00004584"/>
    </source>
</evidence>
<dbReference type="InterPro" id="IPR012485">
    <property type="entry name" value="CENP-I"/>
</dbReference>
<comment type="similarity">
    <text evidence="3">Belongs to the CENP-I/CTF3 family.</text>
</comment>
<sequence length="702" mass="78253">MDSAEERPTLQETLNLLHQASRTTAKQRTVKVSSIVDAICRYASEDGLDQDALRDIVQLASLKTSLDQTTITTLIKNLYPSQKVPGDVVIIIVGALGQGKGKPSPGTQDSLVKWLITVHEIMESPNVLSRLYGVLFSMLDMISIRTSLCHLLSLITRRQHVKPFRIQQLLELSRGLGNEPALQGLLRVYKDYYPDIILGSTSTSRKSFAPRPDAEWQGKIIAIQQASLAEDDSNADGQNGFKVLRRRLKGSKGPAIPDVHTYHANENSATIEGIDNVDDFVEKLDRIEPPGQMVALLTDPLLQKYVDLKPSPIAVTRLGTWLATCLEEQFEEYRRGTGDDQTLSEVLDGLLRYAQYTKSLHPTVTAFLREYLPIWDGRQDLTTILGLVSYIHVEVFDDAYTTYLSLIERALATQGITAYTELVDFYIAFLQHQIALTSSAPAEQRVTGQEVLEDMMEHVSTLFTSALLSIPTGSNMDLTSSILSFYELLSTSSKPHVIPIHLPPMHLIYLLAQDTSPATLSRICGIIGSYKSAFDAHPKPVKTYYPAEVTDAFNYCLRDMYNLVWVSRGLVAQKDKSRGLYCDQILRSTLNDYLRTVNRGYNIADAFTLSYNAWLVSLSAAVWHAVEKREVEKAGEGKITRYHTGPVSGKSLDVLNSRGGVSVDWDGADGYKVMVLQWLTERGLGGIRELMFATVTNLRRKV</sequence>
<dbReference type="GeneID" id="67014275"/>
<evidence type="ECO:0000256" key="3">
    <source>
        <dbReference type="ARBA" id="ARBA00005470"/>
    </source>
</evidence>
<dbReference type="OrthoDB" id="6347512at2759"/>
<dbReference type="Proteomes" id="UP000676310">
    <property type="component" value="Unassembled WGS sequence"/>
</dbReference>
<evidence type="ECO:0000313" key="7">
    <source>
        <dbReference type="EMBL" id="CAG5152489.1"/>
    </source>
</evidence>
<evidence type="ECO:0008006" key="9">
    <source>
        <dbReference type="Google" id="ProtNLM"/>
    </source>
</evidence>
<dbReference type="Pfam" id="PF07778">
    <property type="entry name" value="CENP-I"/>
    <property type="match status" value="1"/>
</dbReference>
<dbReference type="GO" id="GO:0000070">
    <property type="term" value="P:mitotic sister chromatid segregation"/>
    <property type="evidence" value="ECO:0007669"/>
    <property type="project" value="TreeGrafter"/>
</dbReference>
<dbReference type="GO" id="GO:0034080">
    <property type="term" value="P:CENP-A containing chromatin assembly"/>
    <property type="evidence" value="ECO:0007669"/>
    <property type="project" value="TreeGrafter"/>
</dbReference>
<dbReference type="AlphaFoldDB" id="A0A8J2MZI0"/>
<organism evidence="7 8">
    <name type="scientific">Alternaria atra</name>
    <dbReference type="NCBI Taxonomy" id="119953"/>
    <lineage>
        <taxon>Eukaryota</taxon>
        <taxon>Fungi</taxon>
        <taxon>Dikarya</taxon>
        <taxon>Ascomycota</taxon>
        <taxon>Pezizomycotina</taxon>
        <taxon>Dothideomycetes</taxon>
        <taxon>Pleosporomycetidae</taxon>
        <taxon>Pleosporales</taxon>
        <taxon>Pleosporineae</taxon>
        <taxon>Pleosporaceae</taxon>
        <taxon>Alternaria</taxon>
        <taxon>Alternaria sect. Ulocladioides</taxon>
    </lineage>
</organism>
<dbReference type="PANTHER" id="PTHR48208">
    <property type="entry name" value="CENTROMERE PROTEIN I"/>
    <property type="match status" value="1"/>
</dbReference>
<dbReference type="EMBL" id="CAJRGZ010000016">
    <property type="protein sequence ID" value="CAG5152489.1"/>
    <property type="molecule type" value="Genomic_DNA"/>
</dbReference>
<gene>
    <name evidence="7" type="ORF">ALTATR162_LOCUS2791</name>
</gene>
<name>A0A8J2MZI0_9PLEO</name>
<proteinExistence type="inferred from homology"/>
<dbReference type="GO" id="GO:0000939">
    <property type="term" value="C:inner kinetochore"/>
    <property type="evidence" value="ECO:0007669"/>
    <property type="project" value="TreeGrafter"/>
</dbReference>
<evidence type="ECO:0000256" key="4">
    <source>
        <dbReference type="ARBA" id="ARBA00022454"/>
    </source>
</evidence>
<reference evidence="7" key="1">
    <citation type="submission" date="2021-05" db="EMBL/GenBank/DDBJ databases">
        <authorList>
            <person name="Stam R."/>
        </authorList>
    </citation>
    <scope>NUCLEOTIDE SEQUENCE</scope>
    <source>
        <strain evidence="7">CS162</strain>
    </source>
</reference>
<evidence type="ECO:0000256" key="5">
    <source>
        <dbReference type="ARBA" id="ARBA00023242"/>
    </source>
</evidence>
<keyword evidence="6" id="KW-0137">Centromere</keyword>
<evidence type="ECO:0000313" key="8">
    <source>
        <dbReference type="Proteomes" id="UP000676310"/>
    </source>
</evidence>
<protein>
    <recommendedName>
        <fullName evidence="9">Mis6-domain-containing protein</fullName>
    </recommendedName>
</protein>
<dbReference type="PANTHER" id="PTHR48208:SF2">
    <property type="entry name" value="CENTROMERE PROTEIN I"/>
    <property type="match status" value="1"/>
</dbReference>
<keyword evidence="4" id="KW-0158">Chromosome</keyword>